<accession>A0A1V9FPZ0</accession>
<dbReference type="RefSeq" id="WP_081153304.1">
    <property type="nucleotide sequence ID" value="NZ_LVYD01000064.1"/>
</dbReference>
<dbReference type="InterPro" id="IPR046914">
    <property type="entry name" value="ABC-3C_CTD6"/>
</dbReference>
<dbReference type="Pfam" id="PF20282">
    <property type="entry name" value="CTD6"/>
    <property type="match status" value="1"/>
</dbReference>
<protein>
    <recommendedName>
        <fullName evidence="2">ABC-three component systems C-terminal domain-containing protein</fullName>
    </recommendedName>
</protein>
<proteinExistence type="predicted"/>
<dbReference type="AlphaFoldDB" id="A0A1V9FPZ0"/>
<dbReference type="OrthoDB" id="3242664at2"/>
<gene>
    <name evidence="3" type="ORF">A3860_33805</name>
</gene>
<feature type="domain" description="ABC-three component systems C-terminal" evidence="2">
    <location>
        <begin position="234"/>
        <end position="362"/>
    </location>
</feature>
<feature type="compositionally biased region" description="Low complexity" evidence="1">
    <location>
        <begin position="1"/>
        <end position="12"/>
    </location>
</feature>
<name>A0A1V9FPZ0_9BACT</name>
<dbReference type="STRING" id="1703345.A3860_33805"/>
<feature type="region of interest" description="Disordered" evidence="1">
    <location>
        <begin position="1"/>
        <end position="21"/>
    </location>
</feature>
<evidence type="ECO:0000313" key="3">
    <source>
        <dbReference type="EMBL" id="OQP60357.1"/>
    </source>
</evidence>
<dbReference type="EMBL" id="LVYD01000064">
    <property type="protein sequence ID" value="OQP60357.1"/>
    <property type="molecule type" value="Genomic_DNA"/>
</dbReference>
<evidence type="ECO:0000259" key="2">
    <source>
        <dbReference type="Pfam" id="PF20282"/>
    </source>
</evidence>
<dbReference type="Proteomes" id="UP000192796">
    <property type="component" value="Unassembled WGS sequence"/>
</dbReference>
<evidence type="ECO:0000313" key="4">
    <source>
        <dbReference type="Proteomes" id="UP000192796"/>
    </source>
</evidence>
<organism evidence="3 4">
    <name type="scientific">Niastella vici</name>
    <dbReference type="NCBI Taxonomy" id="1703345"/>
    <lineage>
        <taxon>Bacteria</taxon>
        <taxon>Pseudomonadati</taxon>
        <taxon>Bacteroidota</taxon>
        <taxon>Chitinophagia</taxon>
        <taxon>Chitinophagales</taxon>
        <taxon>Chitinophagaceae</taxon>
        <taxon>Niastella</taxon>
    </lineage>
</organism>
<keyword evidence="4" id="KW-1185">Reference proteome</keyword>
<reference evidence="3 4" key="1">
    <citation type="submission" date="2016-03" db="EMBL/GenBank/DDBJ databases">
        <title>Niastella vici sp. nov., isolated from farmland soil.</title>
        <authorList>
            <person name="Chen L."/>
            <person name="Wang D."/>
            <person name="Yang S."/>
            <person name="Wang G."/>
        </authorList>
    </citation>
    <scope>NUCLEOTIDE SEQUENCE [LARGE SCALE GENOMIC DNA]</scope>
    <source>
        <strain evidence="3 4">DJ57</strain>
    </source>
</reference>
<evidence type="ECO:0000256" key="1">
    <source>
        <dbReference type="SAM" id="MobiDB-lite"/>
    </source>
</evidence>
<sequence length="365" mass="41543">MPDLTTPTFTDLPDPKPTGSATAHHVTYGKLMIPQQQILTYSSDEWERFIEEWADSQKSSYKRVARFSGPDDMGIDVAGFTDEKEIYGVWDNFQCKHYKDPLGPSKAALEVGKILYHSYQDHFAIPRKSYFIAPKDCSIALKKLLGDPIQLKKYVFNNWDNICAEKITSTAKVELVDDFKDYAEKFDYSIFTSKSTLEIIGEHRKTAWFAVRFGGGLPERPKVIPPPDEVQISESRYVEQLFEAYSDHKKASLKQASDLSAWQELTDHYNRQRELFFNAEALRNFARDKVPPGTFDELQNEIFHGVIDIEAGFHADALIRLNAVTFAAANLPLTSNPLISAVTIQDKKGVCHQLANVNRLIWKKP</sequence>
<comment type="caution">
    <text evidence="3">The sequence shown here is derived from an EMBL/GenBank/DDBJ whole genome shotgun (WGS) entry which is preliminary data.</text>
</comment>